<dbReference type="InterPro" id="IPR050570">
    <property type="entry name" value="Cell_wall_metabolism_enzyme"/>
</dbReference>
<evidence type="ECO:0000313" key="5">
    <source>
        <dbReference type="Proteomes" id="UP000555103"/>
    </source>
</evidence>
<dbReference type="PANTHER" id="PTHR21666">
    <property type="entry name" value="PEPTIDASE-RELATED"/>
    <property type="match status" value="1"/>
</dbReference>
<dbReference type="GO" id="GO:0004222">
    <property type="term" value="F:metalloendopeptidase activity"/>
    <property type="evidence" value="ECO:0007669"/>
    <property type="project" value="TreeGrafter"/>
</dbReference>
<gene>
    <name evidence="4" type="ORF">GGR21_004199</name>
</gene>
<dbReference type="CDD" id="cd12797">
    <property type="entry name" value="M23_peptidase"/>
    <property type="match status" value="1"/>
</dbReference>
<keyword evidence="2" id="KW-0812">Transmembrane</keyword>
<evidence type="ECO:0000259" key="3">
    <source>
        <dbReference type="Pfam" id="PF01551"/>
    </source>
</evidence>
<keyword evidence="1" id="KW-0732">Signal</keyword>
<name>A0A840CQ92_9BACT</name>
<keyword evidence="5" id="KW-1185">Reference proteome</keyword>
<dbReference type="Proteomes" id="UP000555103">
    <property type="component" value="Unassembled WGS sequence"/>
</dbReference>
<sequence length="290" mass="33224">MTKNKKNKHNFWKRLHFKYRLSVMNENTLEEIWKIKASMFSGAVLVLVFAFILITVTSVIIIATPIRYYLPGYLDSEIREKALRSAIKADSLQQQLNYQEVYINNLRDVFTGVRQVDSVKMVDTISISENDPLLLKSDLEREYIQRYQEEEKYNLSVLSSPTTNPMEGLVFFKPVKGIISDRFNPTENNFGIAIKTAPKETVLATLEGSVIFAGYDLKTGYTIQIQHKNGFISIYKNSTSLLKNTGDKVRTGEAIATIQDDLKADKPEALFEFELWYRGSAVNPENYISF</sequence>
<feature type="transmembrane region" description="Helical" evidence="2">
    <location>
        <begin position="44"/>
        <end position="70"/>
    </location>
</feature>
<dbReference type="AlphaFoldDB" id="A0A840CQ92"/>
<dbReference type="InterPro" id="IPR016047">
    <property type="entry name" value="M23ase_b-sheet_dom"/>
</dbReference>
<dbReference type="Gene3D" id="2.70.70.10">
    <property type="entry name" value="Glucose Permease (Domain IIA)"/>
    <property type="match status" value="1"/>
</dbReference>
<evidence type="ECO:0000256" key="2">
    <source>
        <dbReference type="SAM" id="Phobius"/>
    </source>
</evidence>
<dbReference type="SUPFAM" id="SSF51261">
    <property type="entry name" value="Duplicated hybrid motif"/>
    <property type="match status" value="1"/>
</dbReference>
<keyword evidence="4" id="KW-0378">Hydrolase</keyword>
<dbReference type="EMBL" id="JACIEP010000027">
    <property type="protein sequence ID" value="MBB4038267.1"/>
    <property type="molecule type" value="Genomic_DNA"/>
</dbReference>
<proteinExistence type="predicted"/>
<organism evidence="4 5">
    <name type="scientific">Dysgonomonas hofstadii</name>
    <dbReference type="NCBI Taxonomy" id="637886"/>
    <lineage>
        <taxon>Bacteria</taxon>
        <taxon>Pseudomonadati</taxon>
        <taxon>Bacteroidota</taxon>
        <taxon>Bacteroidia</taxon>
        <taxon>Bacteroidales</taxon>
        <taxon>Dysgonomonadaceae</taxon>
        <taxon>Dysgonomonas</taxon>
    </lineage>
</organism>
<keyword evidence="2" id="KW-0472">Membrane</keyword>
<comment type="caution">
    <text evidence="4">The sequence shown here is derived from an EMBL/GenBank/DDBJ whole genome shotgun (WGS) entry which is preliminary data.</text>
</comment>
<dbReference type="RefSeq" id="WP_183309058.1">
    <property type="nucleotide sequence ID" value="NZ_JACIEP010000027.1"/>
</dbReference>
<dbReference type="Pfam" id="PF01551">
    <property type="entry name" value="Peptidase_M23"/>
    <property type="match status" value="1"/>
</dbReference>
<reference evidence="4 5" key="1">
    <citation type="submission" date="2020-08" db="EMBL/GenBank/DDBJ databases">
        <title>Genomic Encyclopedia of Type Strains, Phase IV (KMG-IV): sequencing the most valuable type-strain genomes for metagenomic binning, comparative biology and taxonomic classification.</title>
        <authorList>
            <person name="Goeker M."/>
        </authorList>
    </citation>
    <scope>NUCLEOTIDE SEQUENCE [LARGE SCALE GENOMIC DNA]</scope>
    <source>
        <strain evidence="4 5">DSM 104969</strain>
    </source>
</reference>
<evidence type="ECO:0000256" key="1">
    <source>
        <dbReference type="ARBA" id="ARBA00022729"/>
    </source>
</evidence>
<keyword evidence="2" id="KW-1133">Transmembrane helix</keyword>
<dbReference type="InterPro" id="IPR011055">
    <property type="entry name" value="Dup_hybrid_motif"/>
</dbReference>
<protein>
    <submittedName>
        <fullName evidence="4">Murein DD-endopeptidase MepM/ murein hydrolase activator NlpD</fullName>
    </submittedName>
</protein>
<accession>A0A840CQ92</accession>
<evidence type="ECO:0000313" key="4">
    <source>
        <dbReference type="EMBL" id="MBB4038267.1"/>
    </source>
</evidence>
<dbReference type="PANTHER" id="PTHR21666:SF289">
    <property type="entry name" value="L-ALA--D-GLU ENDOPEPTIDASE"/>
    <property type="match status" value="1"/>
</dbReference>
<feature type="domain" description="M23ase beta-sheet core" evidence="3">
    <location>
        <begin position="189"/>
        <end position="284"/>
    </location>
</feature>